<sequence length="194" mass="21983">MCDGGDNWSAAIYGISGVKFEIQYISGIAKGIFDAVLKGHIDFQSVLKISDSAKDLIEKKKLSHCSSERLKDHEVLSIFDIFLHLNFEDHAELRSLPSHPHSHLKMVYITGFYGQKDQLELALYILRNSVRLKSMKINPKPIIAEYLGEVRESEGFFFLDGYQVALKFLCKEDRYNVVDVKEVGLSVIESAPDL</sequence>
<reference evidence="2" key="2">
    <citation type="submission" date="2018-05" db="EMBL/GenBank/DDBJ databases">
        <title>OgluRS3 (Oryza glumaepatula Reference Sequence Version 3).</title>
        <authorList>
            <person name="Zhang J."/>
            <person name="Kudrna D."/>
            <person name="Lee S."/>
            <person name="Talag J."/>
            <person name="Welchert J."/>
            <person name="Wing R.A."/>
        </authorList>
    </citation>
    <scope>NUCLEOTIDE SEQUENCE [LARGE SCALE GENOMIC DNA]</scope>
</reference>
<dbReference type="STRING" id="40148.A0A0E0BRP0"/>
<dbReference type="PANTHER" id="PTHR34145">
    <property type="entry name" value="OS02G0105600 PROTEIN"/>
    <property type="match status" value="1"/>
</dbReference>
<dbReference type="Gramene" id="OGLUM12G10610.1">
    <property type="protein sequence ID" value="OGLUM12G10610.1"/>
    <property type="gene ID" value="OGLUM12G10610"/>
</dbReference>
<keyword evidence="3" id="KW-1185">Reference proteome</keyword>
<organism evidence="2">
    <name type="scientific">Oryza glumipatula</name>
    <dbReference type="NCBI Taxonomy" id="40148"/>
    <lineage>
        <taxon>Eukaryota</taxon>
        <taxon>Viridiplantae</taxon>
        <taxon>Streptophyta</taxon>
        <taxon>Embryophyta</taxon>
        <taxon>Tracheophyta</taxon>
        <taxon>Spermatophyta</taxon>
        <taxon>Magnoliopsida</taxon>
        <taxon>Liliopsida</taxon>
        <taxon>Poales</taxon>
        <taxon>Poaceae</taxon>
        <taxon>BOP clade</taxon>
        <taxon>Oryzoideae</taxon>
        <taxon>Oryzeae</taxon>
        <taxon>Oryzinae</taxon>
        <taxon>Oryza</taxon>
    </lineage>
</organism>
<dbReference type="AlphaFoldDB" id="A0A0E0BRP0"/>
<protein>
    <recommendedName>
        <fullName evidence="1">FBD domain-containing protein</fullName>
    </recommendedName>
</protein>
<evidence type="ECO:0000259" key="1">
    <source>
        <dbReference type="Pfam" id="PF08387"/>
    </source>
</evidence>
<evidence type="ECO:0000313" key="2">
    <source>
        <dbReference type="EnsemblPlants" id="OGLUM12G10610.1"/>
    </source>
</evidence>
<name>A0A0E0BRP0_9ORYZ</name>
<dbReference type="Pfam" id="PF08387">
    <property type="entry name" value="FBD"/>
    <property type="match status" value="1"/>
</dbReference>
<dbReference type="HOGENOM" id="CLU_142514_0_0_1"/>
<dbReference type="PANTHER" id="PTHR34145:SF61">
    <property type="entry name" value="OS07G0161500 PROTEIN"/>
    <property type="match status" value="1"/>
</dbReference>
<proteinExistence type="predicted"/>
<dbReference type="EnsemblPlants" id="OGLUM12G10610.1">
    <property type="protein sequence ID" value="OGLUM12G10610.1"/>
    <property type="gene ID" value="OGLUM12G10610"/>
</dbReference>
<accession>A0A0E0BRP0</accession>
<dbReference type="InterPro" id="IPR053772">
    <property type="entry name" value="At1g61320/At1g61330-like"/>
</dbReference>
<evidence type="ECO:0000313" key="3">
    <source>
        <dbReference type="Proteomes" id="UP000026961"/>
    </source>
</evidence>
<reference evidence="2" key="1">
    <citation type="submission" date="2015-04" db="UniProtKB">
        <authorList>
            <consortium name="EnsemblPlants"/>
        </authorList>
    </citation>
    <scope>IDENTIFICATION</scope>
</reference>
<dbReference type="Proteomes" id="UP000026961">
    <property type="component" value="Chromosome 12"/>
</dbReference>
<feature type="domain" description="FBD" evidence="1">
    <location>
        <begin position="94"/>
        <end position="137"/>
    </location>
</feature>
<dbReference type="InterPro" id="IPR006566">
    <property type="entry name" value="FBD"/>
</dbReference>